<dbReference type="GO" id="GO:0016491">
    <property type="term" value="F:oxidoreductase activity"/>
    <property type="evidence" value="ECO:0007669"/>
    <property type="project" value="UniProtKB-UniRule"/>
</dbReference>
<dbReference type="InterPro" id="IPR048259">
    <property type="entry name" value="Cytochrome_b_N_euk/bac"/>
</dbReference>
<evidence type="ECO:0000256" key="4">
    <source>
        <dbReference type="ARBA" id="ARBA00022448"/>
    </source>
</evidence>
<dbReference type="InterPro" id="IPR005798">
    <property type="entry name" value="Cyt_b/b6_C"/>
</dbReference>
<evidence type="ECO:0000256" key="2">
    <source>
        <dbReference type="ARBA" id="ARBA00004448"/>
    </source>
</evidence>
<dbReference type="PIRSF" id="PIRSF038885">
    <property type="entry name" value="COB"/>
    <property type="match status" value="1"/>
</dbReference>
<comment type="similarity">
    <text evidence="18">Belongs to the cytochrome b family.</text>
</comment>
<evidence type="ECO:0000256" key="16">
    <source>
        <dbReference type="PIRSR" id="PIRSR038885-1"/>
    </source>
</evidence>
<evidence type="ECO:0000256" key="9">
    <source>
        <dbReference type="ARBA" id="ARBA00022792"/>
    </source>
</evidence>
<evidence type="ECO:0000256" key="17">
    <source>
        <dbReference type="PIRSR" id="PIRSR038885-2"/>
    </source>
</evidence>
<keyword evidence="9" id="KW-0999">Mitochondrion inner membrane</keyword>
<feature type="binding site" evidence="16">
    <location>
        <position position="208"/>
    </location>
    <ligand>
        <name>a ubiquinone</name>
        <dbReference type="ChEBI" id="CHEBI:16389"/>
    </ligand>
</feature>
<keyword evidence="11 18" id="KW-1133">Transmembrane helix</keyword>
<dbReference type="InterPro" id="IPR005797">
    <property type="entry name" value="Cyt_b/b6_N"/>
</dbReference>
<feature type="binding site" description="axial binding residue" evidence="17">
    <location>
        <position position="203"/>
    </location>
    <ligand>
        <name>heme b</name>
        <dbReference type="ChEBI" id="CHEBI:60344"/>
        <label>b566</label>
    </ligand>
    <ligandPart>
        <name>Fe</name>
        <dbReference type="ChEBI" id="CHEBI:18248"/>
    </ligandPart>
</feature>
<comment type="subcellular location">
    <subcellularLocation>
        <location evidence="2">Mitochondrion inner membrane</location>
        <topology evidence="2">Multi-pass membrane protein</topology>
    </subcellularLocation>
</comment>
<dbReference type="PANTHER" id="PTHR19271">
    <property type="entry name" value="CYTOCHROME B"/>
    <property type="match status" value="1"/>
</dbReference>
<feature type="transmembrane region" description="Helical" evidence="18">
    <location>
        <begin position="328"/>
        <end position="345"/>
    </location>
</feature>
<dbReference type="CDD" id="cd00284">
    <property type="entry name" value="Cytochrome_b_N"/>
    <property type="match status" value="1"/>
</dbReference>
<keyword evidence="13" id="KW-0830">Ubiquinone</keyword>
<sequence>MLQVLYVKEEYPHKHYLLLLILKHVTSLAAPKNLSSMWTFGSLTGICLATQIATGFFLAMFFTADVSLAFDSALHISRDINYGWLIRNIHANGASMFFVCCYIHVGRGMYYKSYKNKETWLIGVTLLFLMILTAFLGYVLPWGQMSYWAATVITNLTSAIPYLGNDIVMWLWGGFSVSNATLTRFYALHYIMPLVIAALSLLHLMFLHNTGSNNPIGLKTANESMKFHPYFSIKDLVGVLLMWTILGFVVLFMPMILVDPENFIPANPLITPNHIQPEWYFLPMYAILRSIPNKLGGVIALVASIAILYTLPFYSSMMSNSFSLFKNITFWSLIAIFLILLYIGAKPVEAPFEMVGQIFTLLYFMMYLSLK</sequence>
<feature type="domain" description="Cytochrome b/b6 C-terminal region profile" evidence="20">
    <location>
        <begin position="217"/>
        <end position="371"/>
    </location>
</feature>
<feature type="transmembrane region" description="Helical" evidence="18">
    <location>
        <begin position="120"/>
        <end position="140"/>
    </location>
</feature>
<dbReference type="GO" id="GO:0008121">
    <property type="term" value="F:quinol-cytochrome-c reductase activity"/>
    <property type="evidence" value="ECO:0007669"/>
    <property type="project" value="InterPro"/>
</dbReference>
<keyword evidence="8 17" id="KW-0479">Metal-binding</keyword>
<feature type="binding site" description="axial binding residue" evidence="17">
    <location>
        <position position="104"/>
    </location>
    <ligand>
        <name>heme b</name>
        <dbReference type="ChEBI" id="CHEBI:60344"/>
        <label>b566</label>
    </ligand>
    <ligandPart>
        <name>Fe</name>
        <dbReference type="ChEBI" id="CHEBI:18248"/>
    </ligandPart>
</feature>
<dbReference type="GO" id="GO:0006122">
    <property type="term" value="P:mitochondrial electron transport, ubiquinol to cytochrome c"/>
    <property type="evidence" value="ECO:0007669"/>
    <property type="project" value="TreeGrafter"/>
</dbReference>
<dbReference type="Pfam" id="PF00033">
    <property type="entry name" value="Cytochrome_B"/>
    <property type="match status" value="1"/>
</dbReference>
<dbReference type="AlphaFoldDB" id="A0A2R4K2X8"/>
<comment type="cofactor">
    <cofactor evidence="18">
        <name>heme b</name>
        <dbReference type="ChEBI" id="CHEBI:60344"/>
    </cofactor>
    <text evidence="18">Binds 2 heme groups non-covalently.</text>
</comment>
<dbReference type="InterPro" id="IPR027387">
    <property type="entry name" value="Cytb/b6-like_sf"/>
</dbReference>
<organism evidence="21">
    <name type="scientific">Escharoides angela</name>
    <dbReference type="NCBI Taxonomy" id="1072028"/>
    <lineage>
        <taxon>Eukaryota</taxon>
        <taxon>Metazoa</taxon>
        <taxon>Spiralia</taxon>
        <taxon>Lophotrochozoa</taxon>
        <taxon>Bryozoa</taxon>
        <taxon>Gymnolaemata</taxon>
        <taxon>Cheilostomatida</taxon>
        <taxon>Flustrina</taxon>
        <taxon>Lepralielloidea</taxon>
        <taxon>Romancheinidae</taxon>
        <taxon>Escharoides</taxon>
    </lineage>
</organism>
<feature type="transmembrane region" description="Helical" evidence="18">
    <location>
        <begin position="84"/>
        <end position="105"/>
    </location>
</feature>
<keyword evidence="12 17" id="KW-0408">Iron</keyword>
<evidence type="ECO:0000256" key="1">
    <source>
        <dbReference type="ARBA" id="ARBA00002566"/>
    </source>
</evidence>
<feature type="transmembrane region" description="Helical" evidence="18">
    <location>
        <begin position="351"/>
        <end position="370"/>
    </location>
</feature>
<evidence type="ECO:0000256" key="7">
    <source>
        <dbReference type="ARBA" id="ARBA00022692"/>
    </source>
</evidence>
<dbReference type="PANTHER" id="PTHR19271:SF16">
    <property type="entry name" value="CYTOCHROME B"/>
    <property type="match status" value="1"/>
</dbReference>
<reference evidence="21" key="1">
    <citation type="submission" date="2018-02" db="EMBL/GenBank/DDBJ databases">
        <title>Bryozoan genera Fenestrulina and Microporella no longer a family; Multi-gene phylogeny supports separation.</title>
        <authorList>
            <person name="Orr R.J.S."/>
            <person name="Waeschenbach A."/>
            <person name="Enevoldsen E.L.G."/>
            <person name="Boeve J.P."/>
            <person name="Haugen M.N."/>
            <person name="Voje K.L."/>
            <person name="Porter J."/>
            <person name="Zagorsek K."/>
            <person name="Smith A."/>
            <person name="Dennis D."/>
            <person name="Liow L.H."/>
        </authorList>
    </citation>
    <scope>NUCLEOTIDE SEQUENCE</scope>
</reference>
<feature type="transmembrane region" description="Helical" evidence="18">
    <location>
        <begin position="37"/>
        <end position="63"/>
    </location>
</feature>
<comment type="function">
    <text evidence="1 18">Component of the ubiquinol-cytochrome c reductase complex (complex III or cytochrome b-c1 complex) that is part of the mitochondrial respiratory chain. The b-c1 complex mediates electron transfer from ubiquinol to cytochrome c. Contributes to the generation of a proton gradient across the mitochondrial membrane that is then used for ATP synthesis.</text>
</comment>
<evidence type="ECO:0000256" key="3">
    <source>
        <dbReference type="ARBA" id="ARBA00013531"/>
    </source>
</evidence>
<evidence type="ECO:0000256" key="12">
    <source>
        <dbReference type="ARBA" id="ARBA00023004"/>
    </source>
</evidence>
<evidence type="ECO:0000259" key="20">
    <source>
        <dbReference type="PROSITE" id="PS51003"/>
    </source>
</evidence>
<evidence type="ECO:0000256" key="8">
    <source>
        <dbReference type="ARBA" id="ARBA00022723"/>
    </source>
</evidence>
<evidence type="ECO:0000256" key="14">
    <source>
        <dbReference type="ARBA" id="ARBA00023128"/>
    </source>
</evidence>
<keyword evidence="10 18" id="KW-0249">Electron transport</keyword>
<dbReference type="GO" id="GO:0005743">
    <property type="term" value="C:mitochondrial inner membrane"/>
    <property type="evidence" value="ECO:0007669"/>
    <property type="project" value="UniProtKB-SubCell"/>
</dbReference>
<feature type="domain" description="Cytochrome b/b6 N-terminal region profile" evidence="19">
    <location>
        <begin position="8"/>
        <end position="216"/>
    </location>
</feature>
<accession>A0A2R4K2X8</accession>
<name>A0A2R4K2X8_9BILA</name>
<feature type="binding site" description="axial binding residue" evidence="17">
    <location>
        <position position="90"/>
    </location>
    <ligand>
        <name>heme b</name>
        <dbReference type="ChEBI" id="CHEBI:60344"/>
        <label>b562</label>
    </ligand>
    <ligandPart>
        <name>Fe</name>
        <dbReference type="ChEBI" id="CHEBI:18248"/>
    </ligandPart>
</feature>
<feature type="transmembrane region" description="Helical" evidence="18">
    <location>
        <begin position="185"/>
        <end position="207"/>
    </location>
</feature>
<feature type="binding site" description="axial binding residue" evidence="17">
    <location>
        <position position="189"/>
    </location>
    <ligand>
        <name>heme b</name>
        <dbReference type="ChEBI" id="CHEBI:60344"/>
        <label>b562</label>
    </ligand>
    <ligandPart>
        <name>Fe</name>
        <dbReference type="ChEBI" id="CHEBI:18248"/>
    </ligandPart>
</feature>
<evidence type="ECO:0000256" key="5">
    <source>
        <dbReference type="ARBA" id="ARBA00022617"/>
    </source>
</evidence>
<dbReference type="SUPFAM" id="SSF81342">
    <property type="entry name" value="Transmembrane di-heme cytochromes"/>
    <property type="match status" value="1"/>
</dbReference>
<evidence type="ECO:0000313" key="21">
    <source>
        <dbReference type="EMBL" id="AVV48255.1"/>
    </source>
</evidence>
<dbReference type="Gene3D" id="1.20.810.10">
    <property type="entry name" value="Cytochrome Bc1 Complex, Chain C"/>
    <property type="match status" value="1"/>
</dbReference>
<dbReference type="SUPFAM" id="SSF81648">
    <property type="entry name" value="a domain/subunit of cytochrome bc1 complex (Ubiquinol-cytochrome c reductase)"/>
    <property type="match status" value="1"/>
</dbReference>
<comment type="cofactor">
    <cofactor evidence="17">
        <name>heme</name>
        <dbReference type="ChEBI" id="CHEBI:30413"/>
    </cofactor>
    <text evidence="17">Binds 2 heme groups non-covalently.</text>
</comment>
<keyword evidence="15 18" id="KW-0472">Membrane</keyword>
<feature type="transmembrane region" description="Helical" evidence="18">
    <location>
        <begin position="295"/>
        <end position="316"/>
    </location>
</feature>
<feature type="transmembrane region" description="Helical" evidence="18">
    <location>
        <begin position="236"/>
        <end position="257"/>
    </location>
</feature>
<dbReference type="Pfam" id="PF00032">
    <property type="entry name" value="Cytochrom_B_C"/>
    <property type="match status" value="1"/>
</dbReference>
<evidence type="ECO:0000259" key="19">
    <source>
        <dbReference type="PROSITE" id="PS51002"/>
    </source>
</evidence>
<dbReference type="InterPro" id="IPR036150">
    <property type="entry name" value="Cyt_b/b6_C_sf"/>
</dbReference>
<dbReference type="PROSITE" id="PS51002">
    <property type="entry name" value="CYTB_NTER"/>
    <property type="match status" value="1"/>
</dbReference>
<protein>
    <recommendedName>
        <fullName evidence="3 18">Cytochrome b</fullName>
    </recommendedName>
</protein>
<dbReference type="EMBL" id="MG977115">
    <property type="protein sequence ID" value="AVV48255.1"/>
    <property type="molecule type" value="Genomic_DNA"/>
</dbReference>
<dbReference type="InterPro" id="IPR048260">
    <property type="entry name" value="Cytochrome_b_C_euk/bac"/>
</dbReference>
<geneLocation type="mitochondrion" evidence="21"/>
<evidence type="ECO:0000256" key="11">
    <source>
        <dbReference type="ARBA" id="ARBA00022989"/>
    </source>
</evidence>
<keyword evidence="4 18" id="KW-0813">Transport</keyword>
<dbReference type="InterPro" id="IPR016174">
    <property type="entry name" value="Di-haem_cyt_TM"/>
</dbReference>
<keyword evidence="14 18" id="KW-0496">Mitochondrion</keyword>
<dbReference type="GO" id="GO:0046872">
    <property type="term" value="F:metal ion binding"/>
    <property type="evidence" value="ECO:0007669"/>
    <property type="project" value="UniProtKB-UniRule"/>
</dbReference>
<keyword evidence="7 18" id="KW-0812">Transmembrane</keyword>
<evidence type="ECO:0000256" key="15">
    <source>
        <dbReference type="ARBA" id="ARBA00023136"/>
    </source>
</evidence>
<dbReference type="PROSITE" id="PS51003">
    <property type="entry name" value="CYTB_CTER"/>
    <property type="match status" value="1"/>
</dbReference>
<feature type="transmembrane region" description="Helical" evidence="18">
    <location>
        <begin position="147"/>
        <end position="173"/>
    </location>
</feature>
<evidence type="ECO:0000256" key="6">
    <source>
        <dbReference type="ARBA" id="ARBA00022660"/>
    </source>
</evidence>
<keyword evidence="6 18" id="KW-0679">Respiratory chain</keyword>
<evidence type="ECO:0000256" key="13">
    <source>
        <dbReference type="ARBA" id="ARBA00023075"/>
    </source>
</evidence>
<gene>
    <name evidence="21" type="primary">CYTB</name>
</gene>
<proteinExistence type="inferred from homology"/>
<dbReference type="InterPro" id="IPR030689">
    <property type="entry name" value="Cytochrome_b"/>
</dbReference>
<dbReference type="CDD" id="cd00290">
    <property type="entry name" value="cytochrome_b_C"/>
    <property type="match status" value="1"/>
</dbReference>
<dbReference type="GO" id="GO:0045275">
    <property type="term" value="C:respiratory chain complex III"/>
    <property type="evidence" value="ECO:0007669"/>
    <property type="project" value="InterPro"/>
</dbReference>
<keyword evidence="5 17" id="KW-0349">Heme</keyword>
<evidence type="ECO:0000256" key="10">
    <source>
        <dbReference type="ARBA" id="ARBA00022982"/>
    </source>
</evidence>
<evidence type="ECO:0000256" key="18">
    <source>
        <dbReference type="RuleBase" id="RU362117"/>
    </source>
</evidence>